<dbReference type="Gene3D" id="1.20.1260.10">
    <property type="match status" value="1"/>
</dbReference>
<evidence type="ECO:0000259" key="3">
    <source>
        <dbReference type="Pfam" id="PF00210"/>
    </source>
</evidence>
<dbReference type="EMBL" id="FOXW01000001">
    <property type="protein sequence ID" value="SFP97333.1"/>
    <property type="molecule type" value="Genomic_DNA"/>
</dbReference>
<dbReference type="CDD" id="cd01043">
    <property type="entry name" value="DPS"/>
    <property type="match status" value="1"/>
</dbReference>
<dbReference type="GO" id="GO:0008199">
    <property type="term" value="F:ferric iron binding"/>
    <property type="evidence" value="ECO:0007669"/>
    <property type="project" value="InterPro"/>
</dbReference>
<feature type="domain" description="Ferritin/DPS" evidence="3">
    <location>
        <begin position="8"/>
        <end position="149"/>
    </location>
</feature>
<proteinExistence type="inferred from homology"/>
<evidence type="ECO:0000256" key="2">
    <source>
        <dbReference type="RuleBase" id="RU003875"/>
    </source>
</evidence>
<protein>
    <submittedName>
        <fullName evidence="4">Starvation-inducible DNA-binding protein</fullName>
    </submittedName>
</protein>
<dbReference type="PANTHER" id="PTHR42932">
    <property type="entry name" value="GENERAL STRESS PROTEIN 20U"/>
    <property type="match status" value="1"/>
</dbReference>
<dbReference type="GO" id="GO:0016722">
    <property type="term" value="F:oxidoreductase activity, acting on metal ions"/>
    <property type="evidence" value="ECO:0007669"/>
    <property type="project" value="InterPro"/>
</dbReference>
<evidence type="ECO:0000256" key="1">
    <source>
        <dbReference type="ARBA" id="ARBA00009497"/>
    </source>
</evidence>
<dbReference type="PROSITE" id="PS00819">
    <property type="entry name" value="DPS_2"/>
    <property type="match status" value="1"/>
</dbReference>
<evidence type="ECO:0000313" key="5">
    <source>
        <dbReference type="Proteomes" id="UP000199136"/>
    </source>
</evidence>
<accession>A0A1I5UPX4</accession>
<dbReference type="InterPro" id="IPR002177">
    <property type="entry name" value="DPS_DNA-bd"/>
</dbReference>
<dbReference type="PROSITE" id="PS00818">
    <property type="entry name" value="DPS_1"/>
    <property type="match status" value="1"/>
</dbReference>
<dbReference type="InterPro" id="IPR023188">
    <property type="entry name" value="DPS_DNA-bd_CS"/>
</dbReference>
<dbReference type="PANTHER" id="PTHR42932:SF1">
    <property type="entry name" value="GENERAL STRESS PROTEIN 20U"/>
    <property type="match status" value="1"/>
</dbReference>
<dbReference type="InterPro" id="IPR009078">
    <property type="entry name" value="Ferritin-like_SF"/>
</dbReference>
<keyword evidence="5" id="KW-1185">Reference proteome</keyword>
<evidence type="ECO:0000313" key="4">
    <source>
        <dbReference type="EMBL" id="SFP97333.1"/>
    </source>
</evidence>
<dbReference type="RefSeq" id="WP_092479145.1">
    <property type="nucleotide sequence ID" value="NZ_FOXW01000001.1"/>
</dbReference>
<organism evidence="4 5">
    <name type="scientific">Desemzia incerta</name>
    <dbReference type="NCBI Taxonomy" id="82801"/>
    <lineage>
        <taxon>Bacteria</taxon>
        <taxon>Bacillati</taxon>
        <taxon>Bacillota</taxon>
        <taxon>Bacilli</taxon>
        <taxon>Lactobacillales</taxon>
        <taxon>Carnobacteriaceae</taxon>
        <taxon>Desemzia</taxon>
    </lineage>
</organism>
<dbReference type="SUPFAM" id="SSF47240">
    <property type="entry name" value="Ferritin-like"/>
    <property type="match status" value="1"/>
</dbReference>
<dbReference type="InterPro" id="IPR012347">
    <property type="entry name" value="Ferritin-like"/>
</dbReference>
<dbReference type="GO" id="GO:0003677">
    <property type="term" value="F:DNA binding"/>
    <property type="evidence" value="ECO:0007669"/>
    <property type="project" value="UniProtKB-KW"/>
</dbReference>
<sequence>MATQEVQEYLNNTVATLGVFYTKLHQHHWYVKGSHFFTLHEKFEELYDDVNETFDEVAERLITIGGKPYSTLKEFLDHSIIEETPYTTEKSGEDMVAEVVADLRILADNLSKGIELTGDAGDDVTQDLLIGYKTDVDKHIWMYQAFLGKSPVE</sequence>
<dbReference type="STRING" id="82801.SAMN04488506_0125"/>
<comment type="similarity">
    <text evidence="1 2">Belongs to the Dps family.</text>
</comment>
<dbReference type="OrthoDB" id="9797023at2"/>
<dbReference type="PRINTS" id="PR01346">
    <property type="entry name" value="HELNAPAPROT"/>
</dbReference>
<dbReference type="Pfam" id="PF00210">
    <property type="entry name" value="Ferritin"/>
    <property type="match status" value="1"/>
</dbReference>
<gene>
    <name evidence="4" type="ORF">SAMN04488506_0125</name>
</gene>
<dbReference type="AlphaFoldDB" id="A0A1I5UPX4"/>
<name>A0A1I5UPX4_9LACT</name>
<dbReference type="InterPro" id="IPR008331">
    <property type="entry name" value="Ferritin_DPS_dom"/>
</dbReference>
<reference evidence="4 5" key="1">
    <citation type="submission" date="2016-10" db="EMBL/GenBank/DDBJ databases">
        <authorList>
            <person name="de Groot N.N."/>
        </authorList>
    </citation>
    <scope>NUCLEOTIDE SEQUENCE [LARGE SCALE GENOMIC DNA]</scope>
    <source>
        <strain evidence="4 5">DSM 20581</strain>
    </source>
</reference>
<dbReference type="Proteomes" id="UP000199136">
    <property type="component" value="Unassembled WGS sequence"/>
</dbReference>
<dbReference type="PIRSF" id="PIRSF005900">
    <property type="entry name" value="Dps"/>
    <property type="match status" value="1"/>
</dbReference>
<keyword evidence="4" id="KW-0238">DNA-binding</keyword>